<dbReference type="InterPro" id="IPR009003">
    <property type="entry name" value="Peptidase_S1_PA"/>
</dbReference>
<dbReference type="SUPFAM" id="SSF50494">
    <property type="entry name" value="Trypsin-like serine proteases"/>
    <property type="match status" value="1"/>
</dbReference>
<reference evidence="2 3" key="1">
    <citation type="journal article" date="2017" name="Gigascience">
        <title>Genome sequence of the small brown planthopper, Laodelphax striatellus.</title>
        <authorList>
            <person name="Zhu J."/>
            <person name="Jiang F."/>
            <person name="Wang X."/>
            <person name="Yang P."/>
            <person name="Bao Y."/>
            <person name="Zhao W."/>
            <person name="Wang W."/>
            <person name="Lu H."/>
            <person name="Wang Q."/>
            <person name="Cui N."/>
            <person name="Li J."/>
            <person name="Chen X."/>
            <person name="Luo L."/>
            <person name="Yu J."/>
            <person name="Kang L."/>
            <person name="Cui F."/>
        </authorList>
    </citation>
    <scope>NUCLEOTIDE SEQUENCE [LARGE SCALE GENOMIC DNA]</scope>
    <source>
        <strain evidence="2">Lst14</strain>
    </source>
</reference>
<evidence type="ECO:0000313" key="3">
    <source>
        <dbReference type="Proteomes" id="UP000291343"/>
    </source>
</evidence>
<organism evidence="2 3">
    <name type="scientific">Laodelphax striatellus</name>
    <name type="common">Small brown planthopper</name>
    <name type="synonym">Delphax striatella</name>
    <dbReference type="NCBI Taxonomy" id="195883"/>
    <lineage>
        <taxon>Eukaryota</taxon>
        <taxon>Metazoa</taxon>
        <taxon>Ecdysozoa</taxon>
        <taxon>Arthropoda</taxon>
        <taxon>Hexapoda</taxon>
        <taxon>Insecta</taxon>
        <taxon>Pterygota</taxon>
        <taxon>Neoptera</taxon>
        <taxon>Paraneoptera</taxon>
        <taxon>Hemiptera</taxon>
        <taxon>Auchenorrhyncha</taxon>
        <taxon>Fulgoroidea</taxon>
        <taxon>Delphacidae</taxon>
        <taxon>Criomorphinae</taxon>
        <taxon>Laodelphax</taxon>
    </lineage>
</organism>
<protein>
    <recommendedName>
        <fullName evidence="1">Peptidase S1 domain-containing protein</fullName>
    </recommendedName>
</protein>
<dbReference type="OrthoDB" id="6642974at2759"/>
<dbReference type="PANTHER" id="PTHR24260">
    <property type="match status" value="1"/>
</dbReference>
<feature type="domain" description="Peptidase S1" evidence="1">
    <location>
        <begin position="143"/>
        <end position="399"/>
    </location>
</feature>
<dbReference type="EMBL" id="QKKF02015239">
    <property type="protein sequence ID" value="RZF42301.1"/>
    <property type="molecule type" value="Genomic_DNA"/>
</dbReference>
<dbReference type="Pfam" id="PF00089">
    <property type="entry name" value="Trypsin"/>
    <property type="match status" value="1"/>
</dbReference>
<dbReference type="InterPro" id="IPR001254">
    <property type="entry name" value="Trypsin_dom"/>
</dbReference>
<dbReference type="STRING" id="195883.A0A482XAH3"/>
<dbReference type="InterPro" id="IPR043504">
    <property type="entry name" value="Peptidase_S1_PA_chymotrypsin"/>
</dbReference>
<keyword evidence="3" id="KW-1185">Reference proteome</keyword>
<dbReference type="Proteomes" id="UP000291343">
    <property type="component" value="Unassembled WGS sequence"/>
</dbReference>
<dbReference type="InterPro" id="IPR051333">
    <property type="entry name" value="CLIP_Serine_Protease"/>
</dbReference>
<evidence type="ECO:0000313" key="2">
    <source>
        <dbReference type="EMBL" id="RZF42301.1"/>
    </source>
</evidence>
<name>A0A482XAH3_LAOST</name>
<dbReference type="PROSITE" id="PS50240">
    <property type="entry name" value="TRYPSIN_DOM"/>
    <property type="match status" value="1"/>
</dbReference>
<dbReference type="SMR" id="A0A482XAH3"/>
<gene>
    <name evidence="2" type="ORF">LSTR_LSTR003919</name>
</gene>
<dbReference type="GO" id="GO:0006508">
    <property type="term" value="P:proteolysis"/>
    <property type="evidence" value="ECO:0007669"/>
    <property type="project" value="InterPro"/>
</dbReference>
<comment type="caution">
    <text evidence="2">The sequence shown here is derived from an EMBL/GenBank/DDBJ whole genome shotgun (WGS) entry which is preliminary data.</text>
</comment>
<dbReference type="Gene3D" id="2.40.10.10">
    <property type="entry name" value="Trypsin-like serine proteases"/>
    <property type="match status" value="2"/>
</dbReference>
<dbReference type="PANTHER" id="PTHR24260:SF136">
    <property type="entry name" value="GH08193P-RELATED"/>
    <property type="match status" value="1"/>
</dbReference>
<dbReference type="GO" id="GO:0004252">
    <property type="term" value="F:serine-type endopeptidase activity"/>
    <property type="evidence" value="ECO:0007669"/>
    <property type="project" value="InterPro"/>
</dbReference>
<dbReference type="InParanoid" id="A0A482XAH3"/>
<accession>A0A482XAH3</accession>
<dbReference type="AlphaFoldDB" id="A0A482XAH3"/>
<evidence type="ECO:0000259" key="1">
    <source>
        <dbReference type="PROSITE" id="PS50240"/>
    </source>
</evidence>
<proteinExistence type="predicted"/>
<dbReference type="SMART" id="SM00020">
    <property type="entry name" value="Tryp_SPc"/>
    <property type="match status" value="1"/>
</dbReference>
<sequence>MFHNSYFMVALLISFYGKKYDPKESIEGSGQSIVKVKCYDTNKIIKEDFAVCFAGQWYPSDHTCEQKKCNAIQDIYNELHSCTTPEGVPVSCQQPSLPGTTITVRCVSSRNLTPDERTTQQKICLENGKWEKWNGCQFQCGLVFNNDSSTDKKDSITNVLYEHPWHAVIYLLKDGQWIQHCVGTLISNFMVVTAHSCLGGGLSELGEMSGVGLHIKIAVGKYYRDFSSGEPSHVQMFDVHRFYRLNTIVLLVVGMYIAFSDTVRSICLDDNMGKLDEEIGHIVAWDKDETGSLARVTKSIKLESNEYCRSLNIQKIQYDEFCSISKQHEFVPADIGSGLVYQKSDGLFYLRGVISALFMNDSNFNFPIPIFTSTTDEANRNFIIKWRNGVNKWVEDNVLGRAFT</sequence>